<accession>A0A1K1SBF1</accession>
<feature type="domain" description="SnoaL-like" evidence="1">
    <location>
        <begin position="23"/>
        <end position="134"/>
    </location>
</feature>
<dbReference type="STRING" id="546364.SAMN04489730_5165"/>
<dbReference type="Gene3D" id="3.10.450.50">
    <property type="match status" value="1"/>
</dbReference>
<proteinExistence type="predicted"/>
<dbReference type="Proteomes" id="UP000182740">
    <property type="component" value="Unassembled WGS sequence"/>
</dbReference>
<dbReference type="RefSeq" id="WP_072478682.1">
    <property type="nucleotide sequence ID" value="NZ_FPJG01000006.1"/>
</dbReference>
<evidence type="ECO:0000259" key="1">
    <source>
        <dbReference type="Pfam" id="PF12680"/>
    </source>
</evidence>
<reference evidence="3" key="1">
    <citation type="submission" date="2016-11" db="EMBL/GenBank/DDBJ databases">
        <authorList>
            <person name="Varghese N."/>
            <person name="Submissions S."/>
        </authorList>
    </citation>
    <scope>NUCLEOTIDE SEQUENCE [LARGE SCALE GENOMIC DNA]</scope>
    <source>
        <strain evidence="3">DSM 44671</strain>
    </source>
</reference>
<dbReference type="InterPro" id="IPR032710">
    <property type="entry name" value="NTF2-like_dom_sf"/>
</dbReference>
<name>A0A1K1SBF1_9PSEU</name>
<dbReference type="Pfam" id="PF12680">
    <property type="entry name" value="SnoaL_2"/>
    <property type="match status" value="1"/>
</dbReference>
<sequence length="170" mass="19235">MTTIRPDATLTRDEIIARNLEVVQEHFHNENPDDVDKAIALYAPEISWEAPNRGLVYTDAADVRDAYLKIFRTLQFHSLTTLRRFGTEQFVFDDAVADVTVVGDEMPNLPFPVGSRISLRIVHCFELRDGKITKEIAYEMWREDGGPLVNDAIPPGSPVEYFPEPDDAEG</sequence>
<gene>
    <name evidence="2" type="ORF">SAMN04489730_5165</name>
</gene>
<dbReference type="EMBL" id="FPJG01000006">
    <property type="protein sequence ID" value="SFW81375.1"/>
    <property type="molecule type" value="Genomic_DNA"/>
</dbReference>
<protein>
    <submittedName>
        <fullName evidence="2">SnoaL-like domain-containing protein</fullName>
    </submittedName>
</protein>
<organism evidence="2 3">
    <name type="scientific">Amycolatopsis australiensis</name>
    <dbReference type="NCBI Taxonomy" id="546364"/>
    <lineage>
        <taxon>Bacteria</taxon>
        <taxon>Bacillati</taxon>
        <taxon>Actinomycetota</taxon>
        <taxon>Actinomycetes</taxon>
        <taxon>Pseudonocardiales</taxon>
        <taxon>Pseudonocardiaceae</taxon>
        <taxon>Amycolatopsis</taxon>
    </lineage>
</organism>
<dbReference type="OrthoDB" id="8849037at2"/>
<evidence type="ECO:0000313" key="3">
    <source>
        <dbReference type="Proteomes" id="UP000182740"/>
    </source>
</evidence>
<evidence type="ECO:0000313" key="2">
    <source>
        <dbReference type="EMBL" id="SFW81375.1"/>
    </source>
</evidence>
<keyword evidence="3" id="KW-1185">Reference proteome</keyword>
<dbReference type="InterPro" id="IPR037401">
    <property type="entry name" value="SnoaL-like"/>
</dbReference>
<dbReference type="SUPFAM" id="SSF54427">
    <property type="entry name" value="NTF2-like"/>
    <property type="match status" value="1"/>
</dbReference>
<dbReference type="AlphaFoldDB" id="A0A1K1SBF1"/>